<dbReference type="EMBL" id="CP060637">
    <property type="protein sequence ID" value="QNM15935.1"/>
    <property type="molecule type" value="Genomic_DNA"/>
</dbReference>
<evidence type="ECO:0000313" key="3">
    <source>
        <dbReference type="Proteomes" id="UP000515913"/>
    </source>
</evidence>
<feature type="signal peptide" evidence="1">
    <location>
        <begin position="1"/>
        <end position="18"/>
    </location>
</feature>
<dbReference type="AlphaFoldDB" id="A0A7G9GYQ3"/>
<sequence length="131" mass="14635">MKKLITGIFILGSLTAFAGQFRDGVYRGVFVSGQETQVEVQFKLTDDVISATKYRTLFYKGQDYLKNESLKDQKEKFEAALNSTQGKKIDEALETLYKPEDIPRAGASVRASKIRAAMQNAINNGVYTPDK</sequence>
<accession>A0A7G9GYQ3</accession>
<reference evidence="2 3" key="1">
    <citation type="submission" date="2020-08" db="EMBL/GenBank/DDBJ databases">
        <authorList>
            <person name="Liu C."/>
            <person name="Sun Q."/>
        </authorList>
    </citation>
    <scope>NUCLEOTIDE SEQUENCE [LARGE SCALE GENOMIC DNA]</scope>
    <source>
        <strain evidence="2 3">NSJ-57</strain>
    </source>
</reference>
<evidence type="ECO:0000313" key="2">
    <source>
        <dbReference type="EMBL" id="QNM15935.1"/>
    </source>
</evidence>
<evidence type="ECO:0000256" key="1">
    <source>
        <dbReference type="SAM" id="SignalP"/>
    </source>
</evidence>
<keyword evidence="1" id="KW-0732">Signal</keyword>
<proteinExistence type="predicted"/>
<name>A0A7G9GYQ3_9FUSO</name>
<feature type="chain" id="PRO_5028888180" description="FMN-binding domain-containing protein" evidence="1">
    <location>
        <begin position="19"/>
        <end position="131"/>
    </location>
</feature>
<gene>
    <name evidence="2" type="ORF">H9Q81_03620</name>
</gene>
<dbReference type="KEGG" id="fho:H9Q81_03620"/>
<protein>
    <recommendedName>
        <fullName evidence="4">FMN-binding domain-containing protein</fullName>
    </recommendedName>
</protein>
<evidence type="ECO:0008006" key="4">
    <source>
        <dbReference type="Google" id="ProtNLM"/>
    </source>
</evidence>
<keyword evidence="3" id="KW-1185">Reference proteome</keyword>
<dbReference type="Proteomes" id="UP000515913">
    <property type="component" value="Chromosome"/>
</dbReference>
<organism evidence="2 3">
    <name type="scientific">Fusobacterium hominis</name>
    <dbReference type="NCBI Taxonomy" id="2764326"/>
    <lineage>
        <taxon>Bacteria</taxon>
        <taxon>Fusobacteriati</taxon>
        <taxon>Fusobacteriota</taxon>
        <taxon>Fusobacteriia</taxon>
        <taxon>Fusobacteriales</taxon>
        <taxon>Fusobacteriaceae</taxon>
        <taxon>Fusobacterium</taxon>
    </lineage>
</organism>
<dbReference type="RefSeq" id="WP_187423162.1">
    <property type="nucleotide sequence ID" value="NZ_CP060637.1"/>
</dbReference>